<evidence type="ECO:0000313" key="5">
    <source>
        <dbReference type="Proteomes" id="UP000184546"/>
    </source>
</evidence>
<name>A0A1L9WPP0_ASPA1</name>
<reference evidence="5" key="1">
    <citation type="journal article" date="2017" name="Genome Biol.">
        <title>Comparative genomics reveals high biological diversity and specific adaptations in the industrially and medically important fungal genus Aspergillus.</title>
        <authorList>
            <person name="de Vries R.P."/>
            <person name="Riley R."/>
            <person name="Wiebenga A."/>
            <person name="Aguilar-Osorio G."/>
            <person name="Amillis S."/>
            <person name="Uchima C.A."/>
            <person name="Anderluh G."/>
            <person name="Asadollahi M."/>
            <person name="Askin M."/>
            <person name="Barry K."/>
            <person name="Battaglia E."/>
            <person name="Bayram O."/>
            <person name="Benocci T."/>
            <person name="Braus-Stromeyer S.A."/>
            <person name="Caldana C."/>
            <person name="Canovas D."/>
            <person name="Cerqueira G.C."/>
            <person name="Chen F."/>
            <person name="Chen W."/>
            <person name="Choi C."/>
            <person name="Clum A."/>
            <person name="Dos Santos R.A."/>
            <person name="Damasio A.R."/>
            <person name="Diallinas G."/>
            <person name="Emri T."/>
            <person name="Fekete E."/>
            <person name="Flipphi M."/>
            <person name="Freyberg S."/>
            <person name="Gallo A."/>
            <person name="Gournas C."/>
            <person name="Habgood R."/>
            <person name="Hainaut M."/>
            <person name="Harispe M.L."/>
            <person name="Henrissat B."/>
            <person name="Hilden K.S."/>
            <person name="Hope R."/>
            <person name="Hossain A."/>
            <person name="Karabika E."/>
            <person name="Karaffa L."/>
            <person name="Karanyi Z."/>
            <person name="Krasevec N."/>
            <person name="Kuo A."/>
            <person name="Kusch H."/>
            <person name="LaButti K."/>
            <person name="Lagendijk E.L."/>
            <person name="Lapidus A."/>
            <person name="Levasseur A."/>
            <person name="Lindquist E."/>
            <person name="Lipzen A."/>
            <person name="Logrieco A.F."/>
            <person name="MacCabe A."/>
            <person name="Maekelae M.R."/>
            <person name="Malavazi I."/>
            <person name="Melin P."/>
            <person name="Meyer V."/>
            <person name="Mielnichuk N."/>
            <person name="Miskei M."/>
            <person name="Molnar A.P."/>
            <person name="Mule G."/>
            <person name="Ngan C.Y."/>
            <person name="Orejas M."/>
            <person name="Orosz E."/>
            <person name="Ouedraogo J.P."/>
            <person name="Overkamp K.M."/>
            <person name="Park H.-S."/>
            <person name="Perrone G."/>
            <person name="Piumi F."/>
            <person name="Punt P.J."/>
            <person name="Ram A.F."/>
            <person name="Ramon A."/>
            <person name="Rauscher S."/>
            <person name="Record E."/>
            <person name="Riano-Pachon D.M."/>
            <person name="Robert V."/>
            <person name="Roehrig J."/>
            <person name="Ruller R."/>
            <person name="Salamov A."/>
            <person name="Salih N.S."/>
            <person name="Samson R.A."/>
            <person name="Sandor E."/>
            <person name="Sanguinetti M."/>
            <person name="Schuetze T."/>
            <person name="Sepcic K."/>
            <person name="Shelest E."/>
            <person name="Sherlock G."/>
            <person name="Sophianopoulou V."/>
            <person name="Squina F.M."/>
            <person name="Sun H."/>
            <person name="Susca A."/>
            <person name="Todd R.B."/>
            <person name="Tsang A."/>
            <person name="Unkles S.E."/>
            <person name="van de Wiele N."/>
            <person name="van Rossen-Uffink D."/>
            <person name="Oliveira J.V."/>
            <person name="Vesth T.C."/>
            <person name="Visser J."/>
            <person name="Yu J.-H."/>
            <person name="Zhou M."/>
            <person name="Andersen M.R."/>
            <person name="Archer D.B."/>
            <person name="Baker S.E."/>
            <person name="Benoit I."/>
            <person name="Brakhage A.A."/>
            <person name="Braus G.H."/>
            <person name="Fischer R."/>
            <person name="Frisvad J.C."/>
            <person name="Goldman G.H."/>
            <person name="Houbraken J."/>
            <person name="Oakley B."/>
            <person name="Pocsi I."/>
            <person name="Scazzocchio C."/>
            <person name="Seiboth B."/>
            <person name="vanKuyk P.A."/>
            <person name="Wortman J."/>
            <person name="Dyer P.S."/>
            <person name="Grigoriev I.V."/>
        </authorList>
    </citation>
    <scope>NUCLEOTIDE SEQUENCE [LARGE SCALE GENOMIC DNA]</scope>
    <source>
        <strain evidence="5">ATCC 16872 / CBS 172.66 / WB 5094</strain>
    </source>
</reference>
<evidence type="ECO:0000256" key="2">
    <source>
        <dbReference type="ARBA" id="ARBA00022803"/>
    </source>
</evidence>
<protein>
    <recommendedName>
        <fullName evidence="6">MalT-like TPR region domain-containing protein</fullName>
    </recommendedName>
</protein>
<dbReference type="InterPro" id="IPR011990">
    <property type="entry name" value="TPR-like_helical_dom_sf"/>
</dbReference>
<proteinExistence type="predicted"/>
<dbReference type="InterPro" id="IPR019734">
    <property type="entry name" value="TPR_rpt"/>
</dbReference>
<dbReference type="SUPFAM" id="SSF48452">
    <property type="entry name" value="TPR-like"/>
    <property type="match status" value="2"/>
</dbReference>
<keyword evidence="1" id="KW-0677">Repeat</keyword>
<evidence type="ECO:0000256" key="3">
    <source>
        <dbReference type="PROSITE-ProRule" id="PRU00339"/>
    </source>
</evidence>
<dbReference type="EMBL" id="KV878981">
    <property type="protein sequence ID" value="OJJ98126.1"/>
    <property type="molecule type" value="Genomic_DNA"/>
</dbReference>
<dbReference type="PROSITE" id="PS50005">
    <property type="entry name" value="TPR"/>
    <property type="match status" value="1"/>
</dbReference>
<dbReference type="Proteomes" id="UP000184546">
    <property type="component" value="Unassembled WGS sequence"/>
</dbReference>
<dbReference type="OMA" id="MTIAVLH"/>
<dbReference type="PANTHER" id="PTHR45588:SF1">
    <property type="entry name" value="WW DOMAIN-CONTAINING PROTEIN"/>
    <property type="match status" value="1"/>
</dbReference>
<evidence type="ECO:0000256" key="1">
    <source>
        <dbReference type="ARBA" id="ARBA00022737"/>
    </source>
</evidence>
<dbReference type="OrthoDB" id="414774at2759"/>
<dbReference type="GeneID" id="30975418"/>
<evidence type="ECO:0008006" key="6">
    <source>
        <dbReference type="Google" id="ProtNLM"/>
    </source>
</evidence>
<dbReference type="SMART" id="SM00028">
    <property type="entry name" value="TPR"/>
    <property type="match status" value="2"/>
</dbReference>
<sequence>MPLHASRFRGQGIGCSLSFSAEVDGVSFVIFMALLKETYVCSGAPNISILQISIKMAQYLNRQTIAISADTPYYDLGSFHRAVTTASRDAQVWFDRGLTWCYAFNHEQAAECFNQAIAHDPTCAMAYWGLAFALGPNYNMSWEAFPPQALEMVVGRTHSALTQALENSEAATLVEQGLIRALQARFPQKHAPKDPQELQSWSRAYAEAMRVVYERFPGDLDVTALYADSLINLTPWRLWDLHTGHPTAGSCTLEAKDVLHRALDEDGGYAHPGLLHVYIHLMEMSSQPEAVLQIADHLRGLVPDSGHLHHMPTHIDILCGDYQRAILSNSDAVRADEKHLALSQPQGIYTMYRSHNYHFLIYAAMLAGQFKVALDTAIKLEKSLSEEILRTPHPPMAMFLESFVPMRVHVLIRFGRWEDIIAIKLPQDQELYCVTTAVIHYGKAVALAALGEIDEASKEQELFQKAFQRVPPTRTLHNNTCLDILAIAQAMLDGELEYRRGNTSKAFQHLSHATSLYDKLPYDEPWGWMQPIRHVHGALLLEQGLVEEATGVYAADLGVDDSLPRAKQHPNNVWSLHGYHECLVRLGRDSEARILGLQLRMAMARADVPIKSSCFCRLSTGRTKSEPIGGTN</sequence>
<evidence type="ECO:0000313" key="4">
    <source>
        <dbReference type="EMBL" id="OJJ98126.1"/>
    </source>
</evidence>
<accession>A0A1L9WPP0</accession>
<dbReference type="Gene3D" id="1.25.40.10">
    <property type="entry name" value="Tetratricopeptide repeat domain"/>
    <property type="match status" value="2"/>
</dbReference>
<organism evidence="4 5">
    <name type="scientific">Aspergillus aculeatus (strain ATCC 16872 / CBS 172.66 / WB 5094)</name>
    <dbReference type="NCBI Taxonomy" id="690307"/>
    <lineage>
        <taxon>Eukaryota</taxon>
        <taxon>Fungi</taxon>
        <taxon>Dikarya</taxon>
        <taxon>Ascomycota</taxon>
        <taxon>Pezizomycotina</taxon>
        <taxon>Eurotiomycetes</taxon>
        <taxon>Eurotiomycetidae</taxon>
        <taxon>Eurotiales</taxon>
        <taxon>Aspergillaceae</taxon>
        <taxon>Aspergillus</taxon>
        <taxon>Aspergillus subgen. Circumdati</taxon>
    </lineage>
</organism>
<gene>
    <name evidence="4" type="ORF">ASPACDRAFT_45423</name>
</gene>
<dbReference type="STRING" id="690307.A0A1L9WPP0"/>
<dbReference type="PANTHER" id="PTHR45588">
    <property type="entry name" value="TPR DOMAIN-CONTAINING PROTEIN"/>
    <property type="match status" value="1"/>
</dbReference>
<dbReference type="AlphaFoldDB" id="A0A1L9WPP0"/>
<dbReference type="InterPro" id="IPR013105">
    <property type="entry name" value="TPR_2"/>
</dbReference>
<feature type="repeat" description="TPR" evidence="3">
    <location>
        <begin position="90"/>
        <end position="123"/>
    </location>
</feature>
<dbReference type="Pfam" id="PF07719">
    <property type="entry name" value="TPR_2"/>
    <property type="match status" value="1"/>
</dbReference>
<keyword evidence="2 3" id="KW-0802">TPR repeat</keyword>
<dbReference type="VEuPathDB" id="FungiDB:ASPACDRAFT_45423"/>
<dbReference type="RefSeq" id="XP_020054466.1">
    <property type="nucleotide sequence ID" value="XM_020201604.1"/>
</dbReference>
<keyword evidence="5" id="KW-1185">Reference proteome</keyword>